<dbReference type="AlphaFoldDB" id="F3QU39"/>
<feature type="binding site" evidence="16">
    <location>
        <position position="182"/>
    </location>
    <ligand>
        <name>substrate</name>
    </ligand>
</feature>
<evidence type="ECO:0000256" key="14">
    <source>
        <dbReference type="ARBA" id="ARBA00038036"/>
    </source>
</evidence>
<comment type="similarity">
    <text evidence="14 16">Belongs to the type III pantothenate kinase family.</text>
</comment>
<evidence type="ECO:0000256" key="13">
    <source>
        <dbReference type="ARBA" id="ARBA00022993"/>
    </source>
</evidence>
<evidence type="ECO:0000313" key="18">
    <source>
        <dbReference type="Proteomes" id="UP000005546"/>
    </source>
</evidence>
<comment type="catalytic activity">
    <reaction evidence="1 16">
        <text>(R)-pantothenate + ATP = (R)-4'-phosphopantothenate + ADP + H(+)</text>
        <dbReference type="Rhea" id="RHEA:16373"/>
        <dbReference type="ChEBI" id="CHEBI:10986"/>
        <dbReference type="ChEBI" id="CHEBI:15378"/>
        <dbReference type="ChEBI" id="CHEBI:29032"/>
        <dbReference type="ChEBI" id="CHEBI:30616"/>
        <dbReference type="ChEBI" id="CHEBI:456216"/>
        <dbReference type="EC" id="2.7.1.33"/>
    </reaction>
</comment>
<feature type="binding site" evidence="16">
    <location>
        <position position="97"/>
    </location>
    <ligand>
        <name>substrate</name>
    </ligand>
</feature>
<dbReference type="OrthoDB" id="9804707at2"/>
<proteinExistence type="inferred from homology"/>
<dbReference type="Gene3D" id="3.30.420.40">
    <property type="match status" value="1"/>
</dbReference>
<gene>
    <name evidence="16" type="primary">coaX</name>
    <name evidence="17" type="ORF">HMPREF9442_01710</name>
</gene>
<dbReference type="PANTHER" id="PTHR34265">
    <property type="entry name" value="TYPE III PANTOTHENATE KINASE"/>
    <property type="match status" value="1"/>
</dbReference>
<evidence type="ECO:0000256" key="16">
    <source>
        <dbReference type="HAMAP-Rule" id="MF_01274"/>
    </source>
</evidence>
<keyword evidence="10 16" id="KW-0418">Kinase</keyword>
<dbReference type="HAMAP" id="MF_01274">
    <property type="entry name" value="Pantothen_kinase_3"/>
    <property type="match status" value="1"/>
</dbReference>
<dbReference type="GO" id="GO:0015937">
    <property type="term" value="P:coenzyme A biosynthetic process"/>
    <property type="evidence" value="ECO:0007669"/>
    <property type="project" value="UniProtKB-UniRule"/>
</dbReference>
<comment type="cofactor">
    <cofactor evidence="16">
        <name>NH4(+)</name>
        <dbReference type="ChEBI" id="CHEBI:28938"/>
    </cofactor>
    <cofactor evidence="16">
        <name>K(+)</name>
        <dbReference type="ChEBI" id="CHEBI:29103"/>
    </cofactor>
    <text evidence="16">A monovalent cation. Ammonium or potassium.</text>
</comment>
<feature type="active site" description="Proton acceptor" evidence="16">
    <location>
        <position position="106"/>
    </location>
</feature>
<feature type="binding site" evidence="16">
    <location>
        <begin position="104"/>
        <end position="107"/>
    </location>
    <ligand>
        <name>substrate</name>
    </ligand>
</feature>
<reference evidence="17 18" key="1">
    <citation type="submission" date="2011-02" db="EMBL/GenBank/DDBJ databases">
        <authorList>
            <person name="Weinstock G."/>
            <person name="Sodergren E."/>
            <person name="Clifton S."/>
            <person name="Fulton L."/>
            <person name="Fulton B."/>
            <person name="Courtney L."/>
            <person name="Fronick C."/>
            <person name="Harrison M."/>
            <person name="Strong C."/>
            <person name="Farmer C."/>
            <person name="Delahaunty K."/>
            <person name="Markovic C."/>
            <person name="Hall O."/>
            <person name="Minx P."/>
            <person name="Tomlinson C."/>
            <person name="Mitreva M."/>
            <person name="Hou S."/>
            <person name="Chen J."/>
            <person name="Wollam A."/>
            <person name="Pepin K.H."/>
            <person name="Johnson M."/>
            <person name="Bhonagiri V."/>
            <person name="Zhang X."/>
            <person name="Suruliraj S."/>
            <person name="Warren W."/>
            <person name="Chinwalla A."/>
            <person name="Mardis E.R."/>
            <person name="Wilson R.K."/>
        </authorList>
    </citation>
    <scope>NUCLEOTIDE SEQUENCE [LARGE SCALE GENOMIC DNA]</scope>
    <source>
        <strain evidence="17 18">YIT 11841</strain>
    </source>
</reference>
<name>F3QU39_9BACT</name>
<evidence type="ECO:0000256" key="10">
    <source>
        <dbReference type="ARBA" id="ARBA00022777"/>
    </source>
</evidence>
<keyword evidence="16" id="KW-0479">Metal-binding</keyword>
<dbReference type="PANTHER" id="PTHR34265:SF1">
    <property type="entry name" value="TYPE III PANTOTHENATE KINASE"/>
    <property type="match status" value="1"/>
</dbReference>
<comment type="caution">
    <text evidence="17">The sequence shown here is derived from an EMBL/GenBank/DDBJ whole genome shotgun (WGS) entry which is preliminary data.</text>
</comment>
<evidence type="ECO:0000256" key="7">
    <source>
        <dbReference type="ARBA" id="ARBA00022490"/>
    </source>
</evidence>
<dbReference type="InterPro" id="IPR004619">
    <property type="entry name" value="Type_III_PanK"/>
</dbReference>
<evidence type="ECO:0000256" key="2">
    <source>
        <dbReference type="ARBA" id="ARBA00001958"/>
    </source>
</evidence>
<dbReference type="EMBL" id="AFBR01000046">
    <property type="protein sequence ID" value="EGG54124.1"/>
    <property type="molecule type" value="Genomic_DNA"/>
</dbReference>
<comment type="subcellular location">
    <subcellularLocation>
        <location evidence="3 16">Cytoplasm</location>
    </subcellularLocation>
</comment>
<evidence type="ECO:0000256" key="11">
    <source>
        <dbReference type="ARBA" id="ARBA00022840"/>
    </source>
</evidence>
<keyword evidence="8 16" id="KW-0808">Transferase</keyword>
<dbReference type="GO" id="GO:0046872">
    <property type="term" value="F:metal ion binding"/>
    <property type="evidence" value="ECO:0007669"/>
    <property type="project" value="UniProtKB-KW"/>
</dbReference>
<dbReference type="UniPathway" id="UPA00241">
    <property type="reaction ID" value="UER00352"/>
</dbReference>
<comment type="function">
    <text evidence="16">Catalyzes the phosphorylation of pantothenate (Pan), the first step in CoA biosynthesis.</text>
</comment>
<evidence type="ECO:0000256" key="8">
    <source>
        <dbReference type="ARBA" id="ARBA00022679"/>
    </source>
</evidence>
<keyword evidence="18" id="KW-1185">Reference proteome</keyword>
<keyword evidence="13 16" id="KW-0173">Coenzyme A biosynthesis</keyword>
<comment type="subunit">
    <text evidence="5 16">Homodimer.</text>
</comment>
<sequence length="254" mass="28335">MINFATAKHEHVNLIIDIGNTLAKLVAFDGDTPVEEIKTSNETLERLPEFVNKYAFKQGIVGSVFGITAEAERQLKRLDFPLLYLNAQTPVPITNDYRTPDTLGADRLAAAVGAYMQYPGHDILIVDAGTCLTYEFIDKNGHYKGGCISPGLQMRLKSLRAFTAKLPLIDSEGPLLDIGYDTETSIRSGVIQGMKFEIEGRIKYFQEKYPSLLVFLTGGDIFNFDSKIKNLIFADKYIVPRGLNRILAFNNEQS</sequence>
<dbReference type="CDD" id="cd24015">
    <property type="entry name" value="ASKHA_NBD_PanK-III"/>
    <property type="match status" value="1"/>
</dbReference>
<protein>
    <recommendedName>
        <fullName evidence="15 16">Type III pantothenate kinase</fullName>
        <ecNumber evidence="6 16">2.7.1.33</ecNumber>
    </recommendedName>
    <alternativeName>
        <fullName evidence="16">PanK-III</fullName>
    </alternativeName>
    <alternativeName>
        <fullName evidence="16">Pantothenic acid kinase</fullName>
    </alternativeName>
</protein>
<dbReference type="GO" id="GO:0005524">
    <property type="term" value="F:ATP binding"/>
    <property type="evidence" value="ECO:0007669"/>
    <property type="project" value="UniProtKB-UniRule"/>
</dbReference>
<evidence type="ECO:0000256" key="3">
    <source>
        <dbReference type="ARBA" id="ARBA00004496"/>
    </source>
</evidence>
<dbReference type="Proteomes" id="UP000005546">
    <property type="component" value="Unassembled WGS sequence"/>
</dbReference>
<comment type="cofactor">
    <cofactor evidence="2">
        <name>K(+)</name>
        <dbReference type="ChEBI" id="CHEBI:29103"/>
    </cofactor>
</comment>
<keyword evidence="12 16" id="KW-0630">Potassium</keyword>
<dbReference type="STRING" id="762982.HMPREF9442_01710"/>
<evidence type="ECO:0000256" key="15">
    <source>
        <dbReference type="ARBA" id="ARBA00040883"/>
    </source>
</evidence>
<dbReference type="InterPro" id="IPR043129">
    <property type="entry name" value="ATPase_NBD"/>
</dbReference>
<evidence type="ECO:0000256" key="5">
    <source>
        <dbReference type="ARBA" id="ARBA00011738"/>
    </source>
</evidence>
<evidence type="ECO:0000256" key="1">
    <source>
        <dbReference type="ARBA" id="ARBA00001206"/>
    </source>
</evidence>
<feature type="binding site" evidence="16">
    <location>
        <position position="130"/>
    </location>
    <ligand>
        <name>ATP</name>
        <dbReference type="ChEBI" id="CHEBI:30616"/>
    </ligand>
</feature>
<dbReference type="HOGENOM" id="CLU_066627_2_0_10"/>
<evidence type="ECO:0000256" key="6">
    <source>
        <dbReference type="ARBA" id="ARBA00012102"/>
    </source>
</evidence>
<dbReference type="SUPFAM" id="SSF53067">
    <property type="entry name" value="Actin-like ATPase domain"/>
    <property type="match status" value="2"/>
</dbReference>
<dbReference type="GO" id="GO:0004594">
    <property type="term" value="F:pantothenate kinase activity"/>
    <property type="evidence" value="ECO:0007669"/>
    <property type="project" value="UniProtKB-UniRule"/>
</dbReference>
<dbReference type="NCBIfam" id="TIGR00671">
    <property type="entry name" value="baf"/>
    <property type="match status" value="1"/>
</dbReference>
<dbReference type="Pfam" id="PF03309">
    <property type="entry name" value="Pan_kinase"/>
    <property type="match status" value="1"/>
</dbReference>
<dbReference type="GO" id="GO:0005737">
    <property type="term" value="C:cytoplasm"/>
    <property type="evidence" value="ECO:0007669"/>
    <property type="project" value="UniProtKB-SubCell"/>
</dbReference>
<accession>F3QU39</accession>
<evidence type="ECO:0000256" key="9">
    <source>
        <dbReference type="ARBA" id="ARBA00022741"/>
    </source>
</evidence>
<keyword evidence="7 16" id="KW-0963">Cytoplasm</keyword>
<keyword evidence="9 16" id="KW-0547">Nucleotide-binding</keyword>
<dbReference type="EC" id="2.7.1.33" evidence="6 16"/>
<feature type="binding site" evidence="16">
    <location>
        <position position="127"/>
    </location>
    <ligand>
        <name>K(+)</name>
        <dbReference type="ChEBI" id="CHEBI:29103"/>
    </ligand>
</feature>
<dbReference type="eggNOG" id="COG1521">
    <property type="taxonomic scope" value="Bacteria"/>
</dbReference>
<feature type="binding site" evidence="16">
    <location>
        <begin position="17"/>
        <end position="24"/>
    </location>
    <ligand>
        <name>ATP</name>
        <dbReference type="ChEBI" id="CHEBI:30616"/>
    </ligand>
</feature>
<keyword evidence="11 16" id="KW-0067">ATP-binding</keyword>
<evidence type="ECO:0000256" key="12">
    <source>
        <dbReference type="ARBA" id="ARBA00022958"/>
    </source>
</evidence>
<comment type="pathway">
    <text evidence="4 16">Cofactor biosynthesis; coenzyme A biosynthesis; CoA from (R)-pantothenate: step 1/5.</text>
</comment>
<evidence type="ECO:0000256" key="4">
    <source>
        <dbReference type="ARBA" id="ARBA00005225"/>
    </source>
</evidence>
<evidence type="ECO:0000313" key="17">
    <source>
        <dbReference type="EMBL" id="EGG54124.1"/>
    </source>
</evidence>
<organism evidence="17 18">
    <name type="scientific">Paraprevotella xylaniphila YIT 11841</name>
    <dbReference type="NCBI Taxonomy" id="762982"/>
    <lineage>
        <taxon>Bacteria</taxon>
        <taxon>Pseudomonadati</taxon>
        <taxon>Bacteroidota</taxon>
        <taxon>Bacteroidia</taxon>
        <taxon>Bacteroidales</taxon>
        <taxon>Prevotellaceae</taxon>
        <taxon>Paraprevotella</taxon>
    </lineage>
</organism>